<dbReference type="KEGG" id="pvw:HU752_030115"/>
<accession>A0A9E6PKZ9</accession>
<dbReference type="Proteomes" id="UP000634530">
    <property type="component" value="Chromosome"/>
</dbReference>
<name>A0A9E6PKZ9_9PSED</name>
<dbReference type="EMBL" id="CP077093">
    <property type="protein sequence ID" value="QXI28088.1"/>
    <property type="molecule type" value="Genomic_DNA"/>
</dbReference>
<proteinExistence type="predicted"/>
<evidence type="ECO:0000313" key="1">
    <source>
        <dbReference type="EMBL" id="QXI28088.1"/>
    </source>
</evidence>
<organism evidence="1 2">
    <name type="scientific">Pseudomonas vanderleydeniana</name>
    <dbReference type="NCBI Taxonomy" id="2745495"/>
    <lineage>
        <taxon>Bacteria</taxon>
        <taxon>Pseudomonadati</taxon>
        <taxon>Pseudomonadota</taxon>
        <taxon>Gammaproteobacteria</taxon>
        <taxon>Pseudomonadales</taxon>
        <taxon>Pseudomonadaceae</taxon>
        <taxon>Pseudomonas</taxon>
    </lineage>
</organism>
<sequence>MNKTTELTVKRDGKASDYPIVDFDEMSKLINTGDHIHSRTGQTITITRKTYREVDVGLYEIRLLAE</sequence>
<protein>
    <submittedName>
        <fullName evidence="1">Uncharacterized protein</fullName>
    </submittedName>
</protein>
<dbReference type="AlphaFoldDB" id="A0A9E6PKZ9"/>
<reference evidence="1 2" key="2">
    <citation type="journal article" date="2021" name="Microorganisms">
        <title>The Ever-Expanding Pseudomonas Genus: Description of 43 New Species and Partition of the Pseudomonas putida Group.</title>
        <authorList>
            <person name="Girard L."/>
            <person name="Lood C."/>
            <person name="Hofte M."/>
            <person name="Vandamme P."/>
            <person name="Rokni-Zadeh H."/>
            <person name="van Noort V."/>
            <person name="Lavigne R."/>
            <person name="De Mot R."/>
        </authorList>
    </citation>
    <scope>NUCLEOTIDE SEQUENCE [LARGE SCALE GENOMIC DNA]</scope>
    <source>
        <strain evidence="1 2">RW8P3</strain>
    </source>
</reference>
<keyword evidence="2" id="KW-1185">Reference proteome</keyword>
<gene>
    <name evidence="1" type="ORF">HU752_030115</name>
</gene>
<reference evidence="1 2" key="1">
    <citation type="journal article" date="2020" name="Microorganisms">
        <title>Reliable Identification of Environmental Pseudomonas Isolates Using the rpoD Gene.</title>
        <authorList>
            <consortium name="The Broad Institute Genome Sequencing Platform"/>
            <person name="Girard L."/>
            <person name="Lood C."/>
            <person name="Rokni-Zadeh H."/>
            <person name="van Noort V."/>
            <person name="Lavigne R."/>
            <person name="De Mot R."/>
        </authorList>
    </citation>
    <scope>NUCLEOTIDE SEQUENCE [LARGE SCALE GENOMIC DNA]</scope>
    <source>
        <strain evidence="1 2">RW8P3</strain>
    </source>
</reference>
<dbReference type="RefSeq" id="WP_186684412.1">
    <property type="nucleotide sequence ID" value="NZ_CP077093.1"/>
</dbReference>
<evidence type="ECO:0000313" key="2">
    <source>
        <dbReference type="Proteomes" id="UP000634530"/>
    </source>
</evidence>